<evidence type="ECO:0000313" key="2">
    <source>
        <dbReference type="Proteomes" id="UP000314294"/>
    </source>
</evidence>
<reference evidence="1 2" key="1">
    <citation type="submission" date="2019-03" db="EMBL/GenBank/DDBJ databases">
        <title>First draft genome of Liparis tanakae, snailfish: a comprehensive survey of snailfish specific genes.</title>
        <authorList>
            <person name="Kim W."/>
            <person name="Song I."/>
            <person name="Jeong J.-H."/>
            <person name="Kim D."/>
            <person name="Kim S."/>
            <person name="Ryu S."/>
            <person name="Song J.Y."/>
            <person name="Lee S.K."/>
        </authorList>
    </citation>
    <scope>NUCLEOTIDE SEQUENCE [LARGE SCALE GENOMIC DNA]</scope>
    <source>
        <tissue evidence="1">Muscle</tissue>
    </source>
</reference>
<dbReference type="EMBL" id="SRLO01000250">
    <property type="protein sequence ID" value="TNN64580.1"/>
    <property type="molecule type" value="Genomic_DNA"/>
</dbReference>
<keyword evidence="2" id="KW-1185">Reference proteome</keyword>
<evidence type="ECO:0000313" key="1">
    <source>
        <dbReference type="EMBL" id="TNN64580.1"/>
    </source>
</evidence>
<sequence length="256" mass="28317">MWRRLKRSTFSTADSSESNQRAACRSAGCWSPVKVTAGTDPQIATKRRRFLEREYRIPVLNRYTGSIAPRQTIPDSMSVYGGAENTRAEQQRVRSRLVPTAAARVGVCSAGVDELISYAARPAPRTERRGDAEHRLAVRYTEHTVGASLFSSWVSLVSSPIFFTWSLYDSNCWCNFLQANGKDRGVRLSDCLALQVDFVTMQLQYSGAGQVSTFSSPPVCAWRSMMVLHCPLVDRRAASTSKNPIPGMRESVAAGP</sequence>
<accession>A0A4Z2HGB8</accession>
<gene>
    <name evidence="1" type="ORF">EYF80_025207</name>
</gene>
<dbReference type="Proteomes" id="UP000314294">
    <property type="component" value="Unassembled WGS sequence"/>
</dbReference>
<comment type="caution">
    <text evidence="1">The sequence shown here is derived from an EMBL/GenBank/DDBJ whole genome shotgun (WGS) entry which is preliminary data.</text>
</comment>
<name>A0A4Z2HGB8_9TELE</name>
<protein>
    <submittedName>
        <fullName evidence="1">Uncharacterized protein</fullName>
    </submittedName>
</protein>
<organism evidence="1 2">
    <name type="scientific">Liparis tanakae</name>
    <name type="common">Tanaka's snailfish</name>
    <dbReference type="NCBI Taxonomy" id="230148"/>
    <lineage>
        <taxon>Eukaryota</taxon>
        <taxon>Metazoa</taxon>
        <taxon>Chordata</taxon>
        <taxon>Craniata</taxon>
        <taxon>Vertebrata</taxon>
        <taxon>Euteleostomi</taxon>
        <taxon>Actinopterygii</taxon>
        <taxon>Neopterygii</taxon>
        <taxon>Teleostei</taxon>
        <taxon>Neoteleostei</taxon>
        <taxon>Acanthomorphata</taxon>
        <taxon>Eupercaria</taxon>
        <taxon>Perciformes</taxon>
        <taxon>Cottioidei</taxon>
        <taxon>Cottales</taxon>
        <taxon>Liparidae</taxon>
        <taxon>Liparis</taxon>
    </lineage>
</organism>
<proteinExistence type="predicted"/>
<dbReference type="AlphaFoldDB" id="A0A4Z2HGB8"/>